<feature type="domain" description="Tudor" evidence="3">
    <location>
        <begin position="688"/>
        <end position="746"/>
    </location>
</feature>
<keyword evidence="5" id="KW-1185">Reference proteome</keyword>
<dbReference type="CDD" id="cd04508">
    <property type="entry name" value="Tudor_SF"/>
    <property type="match status" value="1"/>
</dbReference>
<dbReference type="Pfam" id="PF03159">
    <property type="entry name" value="XRN_N"/>
    <property type="match status" value="1"/>
</dbReference>
<dbReference type="InterPro" id="IPR027073">
    <property type="entry name" value="5_3_exoribonuclease"/>
</dbReference>
<evidence type="ECO:0000313" key="4">
    <source>
        <dbReference type="EMBL" id="CAE7580185.1"/>
    </source>
</evidence>
<dbReference type="Gene3D" id="3.40.50.12390">
    <property type="match status" value="1"/>
</dbReference>
<organism evidence="4 5">
    <name type="scientific">Symbiodinium natans</name>
    <dbReference type="NCBI Taxonomy" id="878477"/>
    <lineage>
        <taxon>Eukaryota</taxon>
        <taxon>Sar</taxon>
        <taxon>Alveolata</taxon>
        <taxon>Dinophyceae</taxon>
        <taxon>Suessiales</taxon>
        <taxon>Symbiodiniaceae</taxon>
        <taxon>Symbiodinium</taxon>
    </lineage>
</organism>
<reference evidence="4" key="1">
    <citation type="submission" date="2021-02" db="EMBL/GenBank/DDBJ databases">
        <authorList>
            <person name="Dougan E. K."/>
            <person name="Rhodes N."/>
            <person name="Thang M."/>
            <person name="Chan C."/>
        </authorList>
    </citation>
    <scope>NUCLEOTIDE SEQUENCE</scope>
</reference>
<evidence type="ECO:0000256" key="1">
    <source>
        <dbReference type="ARBA" id="ARBA00038299"/>
    </source>
</evidence>
<evidence type="ECO:0000259" key="3">
    <source>
        <dbReference type="SMART" id="SM00333"/>
    </source>
</evidence>
<dbReference type="InterPro" id="IPR002999">
    <property type="entry name" value="Tudor"/>
</dbReference>
<dbReference type="AlphaFoldDB" id="A0A812UR06"/>
<protein>
    <submittedName>
        <fullName evidence="4">XRN1 protein</fullName>
    </submittedName>
</protein>
<name>A0A812UR06_9DINO</name>
<dbReference type="EMBL" id="CAJNDS010002740">
    <property type="protein sequence ID" value="CAE7580185.1"/>
    <property type="molecule type" value="Genomic_DNA"/>
</dbReference>
<feature type="region of interest" description="Disordered" evidence="2">
    <location>
        <begin position="90"/>
        <end position="123"/>
    </location>
</feature>
<dbReference type="Proteomes" id="UP000604046">
    <property type="component" value="Unassembled WGS sequence"/>
</dbReference>
<dbReference type="InterPro" id="IPR004859">
    <property type="entry name" value="Xrn1_N"/>
</dbReference>
<dbReference type="Gene3D" id="2.30.30.140">
    <property type="match status" value="1"/>
</dbReference>
<dbReference type="GO" id="GO:0005634">
    <property type="term" value="C:nucleus"/>
    <property type="evidence" value="ECO:0007669"/>
    <property type="project" value="TreeGrafter"/>
</dbReference>
<proteinExistence type="inferred from homology"/>
<dbReference type="PANTHER" id="PTHR12341:SF7">
    <property type="entry name" value="5'-3' EXORIBONUCLEASE 1"/>
    <property type="match status" value="1"/>
</dbReference>
<dbReference type="SMART" id="SM00333">
    <property type="entry name" value="TUDOR"/>
    <property type="match status" value="1"/>
</dbReference>
<evidence type="ECO:0000256" key="2">
    <source>
        <dbReference type="SAM" id="MobiDB-lite"/>
    </source>
</evidence>
<comment type="similarity">
    <text evidence="1">Belongs to the 5'-3' exonuclease family.</text>
</comment>
<dbReference type="GO" id="GO:0000956">
    <property type="term" value="P:nuclear-transcribed mRNA catabolic process"/>
    <property type="evidence" value="ECO:0007669"/>
    <property type="project" value="TreeGrafter"/>
</dbReference>
<accession>A0A812UR06</accession>
<sequence>MGIPKYHKWLTERYPDAFTEASHENADHVYVDINTLLHDCMRYAASEDGFYQHLFAKLDSLFRIVVPSKTVFLAVDGPASCAKCLTQRQRRRAHAQKDSKNSKGSGKGKGKRGKWGGSDVAPQLSNNMLTPGVPFMTKLADGLEYYAASRMTGNGCLAWCQAVTVSGAQAIGEGEHKIVSQMLRNAACDHASTESHVISSGDADIFLLSLVQSACRRVRVVSDRPDAAGQKRRRGTLQIWNAEVLARYIQAELTRAPKKSPVPEAEATLRRDFALVSLLAGNDYLPELKCSLSSKQLWEQYLSLRRKQFPSASLIQSSLRDGLPLSHQEGGWALSVGEAGAAFSAEPYEHFSFNLQLLSKFMTVAAGGPGVQGSVSGRAAEGVRKYLEGLLWILEMYHHGYCGDFYFVLEKSLHSFASARLIAQFLPSLQSKAAEPLAPPRSEQQPMRPISCAICILPAQNAEQFLCAGAPMLRPMFQVDHALLGPVNAIERSEELRDCKQRVTSLQQEMMSLRAQGLDDKSVKAQLTAAQQQMERIKSRSGGSDIDVVPLWQVDDEVAERCSSHSVPELEFRPDVTLLRDASSEALSLQAPARGMRPAHCKGLAYITGEWPQVTAWDETDEALDEASAEADEALLWTEEAEAETAEAVDAEVDETCEAYETYEALDEDVAEPGEPGDPNEPLASLEESFQVGDAVQAYWPDDDEYLPATITLLHGDGSFQIVWDVDGSQSDVKADYLKFLSASEELVDLEPPAKRARLST</sequence>
<comment type="caution">
    <text evidence="4">The sequence shown here is derived from an EMBL/GenBank/DDBJ whole genome shotgun (WGS) entry which is preliminary data.</text>
</comment>
<evidence type="ECO:0000313" key="5">
    <source>
        <dbReference type="Proteomes" id="UP000604046"/>
    </source>
</evidence>
<dbReference type="OrthoDB" id="372487at2759"/>
<dbReference type="PANTHER" id="PTHR12341">
    <property type="entry name" value="5'-&gt;3' EXORIBONUCLEASE"/>
    <property type="match status" value="1"/>
</dbReference>
<dbReference type="GO" id="GO:0003723">
    <property type="term" value="F:RNA binding"/>
    <property type="evidence" value="ECO:0007669"/>
    <property type="project" value="TreeGrafter"/>
</dbReference>
<dbReference type="GO" id="GO:0004534">
    <property type="term" value="F:5'-3' RNA exonuclease activity"/>
    <property type="evidence" value="ECO:0007669"/>
    <property type="project" value="TreeGrafter"/>
</dbReference>
<gene>
    <name evidence="4" type="primary">XRN1</name>
    <name evidence="4" type="ORF">SNAT2548_LOCUS33103</name>
</gene>